<proteinExistence type="predicted"/>
<feature type="region of interest" description="Disordered" evidence="1">
    <location>
        <begin position="1148"/>
        <end position="1189"/>
    </location>
</feature>
<organism evidence="2 3">
    <name type="scientific">Coemansia interrupta</name>
    <dbReference type="NCBI Taxonomy" id="1126814"/>
    <lineage>
        <taxon>Eukaryota</taxon>
        <taxon>Fungi</taxon>
        <taxon>Fungi incertae sedis</taxon>
        <taxon>Zoopagomycota</taxon>
        <taxon>Kickxellomycotina</taxon>
        <taxon>Kickxellomycetes</taxon>
        <taxon>Kickxellales</taxon>
        <taxon>Kickxellaceae</taxon>
        <taxon>Coemansia</taxon>
    </lineage>
</organism>
<reference evidence="2" key="1">
    <citation type="submission" date="2022-07" db="EMBL/GenBank/DDBJ databases">
        <title>Phylogenomic reconstructions and comparative analyses of Kickxellomycotina fungi.</title>
        <authorList>
            <person name="Reynolds N.K."/>
            <person name="Stajich J.E."/>
            <person name="Barry K."/>
            <person name="Grigoriev I.V."/>
            <person name="Crous P."/>
            <person name="Smith M.E."/>
        </authorList>
    </citation>
    <scope>NUCLEOTIDE SEQUENCE</scope>
    <source>
        <strain evidence="2">BCRC 34489</strain>
    </source>
</reference>
<feature type="region of interest" description="Disordered" evidence="1">
    <location>
        <begin position="874"/>
        <end position="893"/>
    </location>
</feature>
<evidence type="ECO:0000313" key="3">
    <source>
        <dbReference type="Proteomes" id="UP001140172"/>
    </source>
</evidence>
<evidence type="ECO:0000313" key="2">
    <source>
        <dbReference type="EMBL" id="KAJ2786919.1"/>
    </source>
</evidence>
<accession>A0A9W8HIL3</accession>
<feature type="compositionally biased region" description="Polar residues" evidence="1">
    <location>
        <begin position="1149"/>
        <end position="1161"/>
    </location>
</feature>
<feature type="region of interest" description="Disordered" evidence="1">
    <location>
        <begin position="617"/>
        <end position="693"/>
    </location>
</feature>
<name>A0A9W8HIL3_9FUNG</name>
<keyword evidence="3" id="KW-1185">Reference proteome</keyword>
<evidence type="ECO:0000256" key="1">
    <source>
        <dbReference type="SAM" id="MobiDB-lite"/>
    </source>
</evidence>
<feature type="region of interest" description="Disordered" evidence="1">
    <location>
        <begin position="1"/>
        <end position="26"/>
    </location>
</feature>
<dbReference type="Proteomes" id="UP001140172">
    <property type="component" value="Unassembled WGS sequence"/>
</dbReference>
<gene>
    <name evidence="2" type="ORF">GGI15_001132</name>
</gene>
<dbReference type="EMBL" id="JANBUM010000039">
    <property type="protein sequence ID" value="KAJ2786919.1"/>
    <property type="molecule type" value="Genomic_DNA"/>
</dbReference>
<sequence length="1189" mass="125418">MSSAINRKSNRTRAPSASGGRGSSWLRNNWTESETREVMEILVAEFIANDYSTAAYSKSHAPDARFDGLSFERPPRELYNKVQNLRQRFFTPHSYLLRWAAPNADPRSLKRAEKCLMNSKTRDSIHGIFACFAPEEAARCGINLDSGVVITGPSATTGAAVAGGMFAFSSSGAGSSELGHTMLLSGSAADANASANRGGAAGSTSVKSVNYYCDIFRRQAPELWETSVVAYKQFLSNRELQSASAPSAETEGEQSDIGVSSSSRRRIRNQHQNHNAGNALDLDSDLAQSMLGSPPLSLASSSMQTPSSALMTDFGSDFYSDSADDSSHEHLQLMAVVGHSWHKFLSLRSRWMSLGLEYASKEDWQRKEAGFLAHHLLTLIPDFACDPTSLIPLTLVSQFVGSFDATNIEMAVSRARTASTVTLATLVDGLLAIMDHIESKDPYTVVSLCWLTDRATHSRVSLALLVSHGSSSQRFGVFPHNDTMFARMVAGSEGMWHEYSGLLTMQSMLATPHQMPEDGSAGRTAFAYSQSGIRYTFFARLRGHFFEMTRDEDWAPTLKPAIPRLVWNPMFIGRDMLLSIMHSDTEKILTGMVELFGLRTFCHGFFDGITGSVQQQKAVAAPSLPSNPRRTSDDPNFGSARRRNPSTSSRMRRNRISTGAIPTLGASGGSNSGGASPYRRPQNAVSSSMLSSQLSAGGGPSTSIVAAAAAAAAAARTLSHQSSRGSLNGVGLGLLGQAQNSNSNSSTNIAAFAVSASGTHQNMSIISPQTHSYNSFPSSVDISAMSASLPNSPFFGLQFDNVGQHSIDRHHQQQQHQHQHHTPLMLQGHGNNAVGGGMPHDSMQLFPSLNDAAFLTAAAVTTPNAGFLQDPLLAGGNASDRNSVSSINSNDDRMMSSLPTTTAAMAVSSAIDTGSLFASTAIANPSSFWDLSGTGLQQQMQQASLNTPVTSTINVPSGTLSSIGSPSAHAVVAAAAAAAAAMGMTGPGIGGVSGGPSSAASSASSTSTSVAIYPPPSTGSTAMPVWDDVSAQSLSNVLGSPDMLMQFAQPSPTPTLTQYNLSAQPTPAIETYSAPPLNNQFEAFAQTLASTAASISASIAAVVGGQTDITLAMVNGSNDAGKVSSSMAAYFGTPGSTHESPFAHELGVPNSQNVVQSAGSMSGSQHSPTQQQQPPFGMDPMSLYPTEQE</sequence>
<dbReference type="OrthoDB" id="5579086at2759"/>
<feature type="compositionally biased region" description="Polar residues" evidence="1">
    <location>
        <begin position="879"/>
        <end position="889"/>
    </location>
</feature>
<feature type="compositionally biased region" description="Low complexity" evidence="1">
    <location>
        <begin position="1162"/>
        <end position="1175"/>
    </location>
</feature>
<protein>
    <submittedName>
        <fullName evidence="2">Uncharacterized protein</fullName>
    </submittedName>
</protein>
<dbReference type="AlphaFoldDB" id="A0A9W8HIL3"/>
<comment type="caution">
    <text evidence="2">The sequence shown here is derived from an EMBL/GenBank/DDBJ whole genome shotgun (WGS) entry which is preliminary data.</text>
</comment>
<feature type="region of interest" description="Disordered" evidence="1">
    <location>
        <begin position="242"/>
        <end position="265"/>
    </location>
</feature>
<feature type="compositionally biased region" description="Basic residues" evidence="1">
    <location>
        <begin position="640"/>
        <end position="655"/>
    </location>
</feature>